<dbReference type="Proteomes" id="UP000829447">
    <property type="component" value="Linkage Group LG16"/>
</dbReference>
<reference evidence="1 2" key="1">
    <citation type="journal article" date="2022" name="bioRxiv">
        <title>An ancient truncated duplication of the anti-Mullerian hormone receptor type 2 gene is a potential conserved master sex determinant in the Pangasiidae catfish family.</title>
        <authorList>
            <person name="Wen M."/>
            <person name="Pan Q."/>
            <person name="Jouanno E."/>
            <person name="Montfort J."/>
            <person name="Zahm M."/>
            <person name="Cabau C."/>
            <person name="Klopp C."/>
            <person name="Iampietro C."/>
            <person name="Roques C."/>
            <person name="Bouchez O."/>
            <person name="Castinel A."/>
            <person name="Donnadieu C."/>
            <person name="Parrinello H."/>
            <person name="Poncet C."/>
            <person name="Belmonte E."/>
            <person name="Gautier V."/>
            <person name="Avarre J.-C."/>
            <person name="Dugue R."/>
            <person name="Gustiano R."/>
            <person name="Ha T.T.T."/>
            <person name="Campet M."/>
            <person name="Sriphairoj K."/>
            <person name="Ribolli J."/>
            <person name="de Almeida F.L."/>
            <person name="Desvignes T."/>
            <person name="Postlethwait J.H."/>
            <person name="Bucao C.F."/>
            <person name="Robinson-Rechavi M."/>
            <person name="Bobe J."/>
            <person name="Herpin A."/>
            <person name="Guiguen Y."/>
        </authorList>
    </citation>
    <scope>NUCLEOTIDE SEQUENCE [LARGE SCALE GENOMIC DNA]</scope>
    <source>
        <strain evidence="1">YG-Dec2019</strain>
    </source>
</reference>
<gene>
    <name evidence="1" type="ORF">PGIGA_G00071090</name>
</gene>
<organism evidence="1 2">
    <name type="scientific">Pangasianodon gigas</name>
    <name type="common">Mekong giant catfish</name>
    <name type="synonym">Pangasius gigas</name>
    <dbReference type="NCBI Taxonomy" id="30993"/>
    <lineage>
        <taxon>Eukaryota</taxon>
        <taxon>Metazoa</taxon>
        <taxon>Chordata</taxon>
        <taxon>Craniata</taxon>
        <taxon>Vertebrata</taxon>
        <taxon>Euteleostomi</taxon>
        <taxon>Actinopterygii</taxon>
        <taxon>Neopterygii</taxon>
        <taxon>Teleostei</taxon>
        <taxon>Ostariophysi</taxon>
        <taxon>Siluriformes</taxon>
        <taxon>Pangasiidae</taxon>
        <taxon>Pangasianodon</taxon>
    </lineage>
</organism>
<accession>A0ACC5X800</accession>
<evidence type="ECO:0000313" key="2">
    <source>
        <dbReference type="Proteomes" id="UP000829447"/>
    </source>
</evidence>
<name>A0ACC5X800_PANGG</name>
<keyword evidence="2" id="KW-1185">Reference proteome</keyword>
<protein>
    <submittedName>
        <fullName evidence="1">Uncharacterized protein</fullName>
    </submittedName>
</protein>
<evidence type="ECO:0000313" key="1">
    <source>
        <dbReference type="EMBL" id="MCI4387168.1"/>
    </source>
</evidence>
<proteinExistence type="predicted"/>
<comment type="caution">
    <text evidence="1">The sequence shown here is derived from an EMBL/GenBank/DDBJ whole genome shotgun (WGS) entry which is preliminary data.</text>
</comment>
<dbReference type="EMBL" id="CM040469">
    <property type="protein sequence ID" value="MCI4387168.1"/>
    <property type="molecule type" value="Genomic_DNA"/>
</dbReference>
<sequence length="688" mass="77663">MGCNMCVMQKTAEPYQVTFQIDTKDLSRLTQDQTRAPQSCGSWRRGFRTKGVVARRGSSLADCVDSGTQTDISFKNNLTPSSIRSSSSPLDSLPEPYHTMPILDPVHYDPMDYLDISQHEVDRRDDLEYQEVELFKSGQEKLGLTRCYCTDDEEDVTIYTGEINGVHVQNGEEVVVILTSEDRTNISLLLARPEDEAEDLELDQELLHHVSQFPGFHHSEVDVLHASQNQIFWNTSLGNSQEVDSGMGQTDESARKEESSEHDILGDNATDATNTPGSMQKFSRKPHALDIADLLIVHNGAATMMDASEEKDEQHQKACFCYGRNWKPFNLLDDDSSESVKNEKPFQEGEVNHLQFKQRNVQKVQSPKNRHVKNDQMEGDTKGMRLCHNSSNNPEHEKSDKESTSAYNTGGESCRSMPLASEHYPSSFATDDSRTCVTLHPHPLGAIQKCDLANNTKNPTMAFYNGRKGSHRSMKMNVASPRGGAKGSQCHYGTEALQWNQGYIDPKCLEVQKVMTEDPTGGSSNFLLSANTLNVQPSSETLAFASPWMEQKAKITEVSKHRPIRAQILKARAVRINEERGGLTTDDDAVSEMKAGRYWSKEERRQQLLRAREQRSRREMVMQSRLDLLRDRKKDQETILELCQRRSIKRRSRRILDNWTTIQELLAHGTQSADGKTVYSPLLSVTTV</sequence>